<dbReference type="GO" id="GO:0030036">
    <property type="term" value="P:actin cytoskeleton organization"/>
    <property type="evidence" value="ECO:0007669"/>
    <property type="project" value="TreeGrafter"/>
</dbReference>
<sequence>MWNKAEKSSASKNKAFQEKISLLDKELTELDIILKSQEKGMKKHDEACDKYKKECMEKIQINEKKRIELKEISNNAERLDNETEVLDFSFKDPSQLADFDQSVFFPAHLGPEESLQKENDEPEEFIVHEIGDEDEMPLGEDLGEDSFYNEEHKEIEFDDIQDIFHKTKENQDELGAPDVFTETVVQNVLEKFNKTKKIPEINGFLKKKSGKVKIWQKRYFTCRGNELFYLKSPKDSILRGCINFDVCDVTLVEKKNKKIFGIKMKGLKREIQLKAETEVQASSWKAIIQQQIDQSDGKKFSKGIQVKKWWKMQECDFNIFLSTASSGDLLIYYMRDEMVQPDDHQDDLYHYALIVKSVQSQFQFNVFFYDCVLCDYKLCSFEEFYQEICDKGFDDLMYRKVTACRDDEYYDRQKESNLTLPRKNLPNSSKECKCMLTWKE</sequence>
<evidence type="ECO:0000313" key="3">
    <source>
        <dbReference type="EMBL" id="CAI2366645.1"/>
    </source>
</evidence>
<keyword evidence="4" id="KW-1185">Reference proteome</keyword>
<gene>
    <name evidence="3" type="ORF">ECRASSUSDP1_LOCUS7918</name>
</gene>
<evidence type="ECO:0000259" key="2">
    <source>
        <dbReference type="PROSITE" id="PS50003"/>
    </source>
</evidence>
<proteinExistence type="predicted"/>
<name>A0AAD1UJL5_EUPCR</name>
<dbReference type="InterPro" id="IPR001849">
    <property type="entry name" value="PH_domain"/>
</dbReference>
<feature type="coiled-coil region" evidence="1">
    <location>
        <begin position="34"/>
        <end position="82"/>
    </location>
</feature>
<dbReference type="PANTHER" id="PTHR12092">
    <property type="entry name" value="PLECKSTRIN"/>
    <property type="match status" value="1"/>
</dbReference>
<dbReference type="GO" id="GO:0005886">
    <property type="term" value="C:plasma membrane"/>
    <property type="evidence" value="ECO:0007669"/>
    <property type="project" value="TreeGrafter"/>
</dbReference>
<accession>A0AAD1UJL5</accession>
<dbReference type="InterPro" id="IPR037370">
    <property type="entry name" value="Pleckstrin"/>
</dbReference>
<dbReference type="SUPFAM" id="SSF50729">
    <property type="entry name" value="PH domain-like"/>
    <property type="match status" value="1"/>
</dbReference>
<evidence type="ECO:0000256" key="1">
    <source>
        <dbReference type="SAM" id="Coils"/>
    </source>
</evidence>
<dbReference type="PANTHER" id="PTHR12092:SF16">
    <property type="entry name" value="PH DOMAIN-CONTAINING PROTEIN"/>
    <property type="match status" value="1"/>
</dbReference>
<dbReference type="PROSITE" id="PS50003">
    <property type="entry name" value="PH_DOMAIN"/>
    <property type="match status" value="1"/>
</dbReference>
<feature type="domain" description="PH" evidence="2">
    <location>
        <begin position="198"/>
        <end position="293"/>
    </location>
</feature>
<dbReference type="Proteomes" id="UP001295684">
    <property type="component" value="Unassembled WGS sequence"/>
</dbReference>
<keyword evidence="1" id="KW-0175">Coiled coil</keyword>
<reference evidence="3" key="1">
    <citation type="submission" date="2023-07" db="EMBL/GenBank/DDBJ databases">
        <authorList>
            <consortium name="AG Swart"/>
            <person name="Singh M."/>
            <person name="Singh A."/>
            <person name="Seah K."/>
            <person name="Emmerich C."/>
        </authorList>
    </citation>
    <scope>NUCLEOTIDE SEQUENCE</scope>
    <source>
        <strain evidence="3">DP1</strain>
    </source>
</reference>
<evidence type="ECO:0000313" key="4">
    <source>
        <dbReference type="Proteomes" id="UP001295684"/>
    </source>
</evidence>
<comment type="caution">
    <text evidence="3">The sequence shown here is derived from an EMBL/GenBank/DDBJ whole genome shotgun (WGS) entry which is preliminary data.</text>
</comment>
<dbReference type="AlphaFoldDB" id="A0AAD1UJL5"/>
<dbReference type="InterPro" id="IPR011993">
    <property type="entry name" value="PH-like_dom_sf"/>
</dbReference>
<protein>
    <recommendedName>
        <fullName evidence="2">PH domain-containing protein</fullName>
    </recommendedName>
</protein>
<dbReference type="SMART" id="SM00233">
    <property type="entry name" value="PH"/>
    <property type="match status" value="1"/>
</dbReference>
<dbReference type="EMBL" id="CAMPGE010007731">
    <property type="protein sequence ID" value="CAI2366645.1"/>
    <property type="molecule type" value="Genomic_DNA"/>
</dbReference>
<organism evidence="3 4">
    <name type="scientific">Euplotes crassus</name>
    <dbReference type="NCBI Taxonomy" id="5936"/>
    <lineage>
        <taxon>Eukaryota</taxon>
        <taxon>Sar</taxon>
        <taxon>Alveolata</taxon>
        <taxon>Ciliophora</taxon>
        <taxon>Intramacronucleata</taxon>
        <taxon>Spirotrichea</taxon>
        <taxon>Hypotrichia</taxon>
        <taxon>Euplotida</taxon>
        <taxon>Euplotidae</taxon>
        <taxon>Moneuplotes</taxon>
    </lineage>
</organism>
<dbReference type="Gene3D" id="2.30.29.30">
    <property type="entry name" value="Pleckstrin-homology domain (PH domain)/Phosphotyrosine-binding domain (PTB)"/>
    <property type="match status" value="1"/>
</dbReference>
<dbReference type="Pfam" id="PF00169">
    <property type="entry name" value="PH"/>
    <property type="match status" value="1"/>
</dbReference>